<reference evidence="2 3" key="1">
    <citation type="submission" date="2016-06" db="EMBL/GenBank/DDBJ databases">
        <title>Genome sequence of Porphyrobacter dokdonensis DSW-74.</title>
        <authorList>
            <person name="Kim J.F."/>
            <person name="Song J.Y."/>
        </authorList>
    </citation>
    <scope>NUCLEOTIDE SEQUENCE [LARGE SCALE GENOMIC DNA]</scope>
    <source>
        <strain evidence="2 3">DSW-74</strain>
    </source>
</reference>
<gene>
    <name evidence="2" type="ORF">I603_1571</name>
</gene>
<sequence length="145" mass="16172">MPEGETGRILPAMIVQRLDHVNIITDRLAETARFYAELLDLEERDGPPPLPPEQVRWMYDPAGNAILHLNSLDCPRVFERGVAPGAETGAIHHVALRCGDFAEVKARLDARDADYRINDVPSIGLKQIFTADPNNVLLELNFFSV</sequence>
<comment type="caution">
    <text evidence="2">The sequence shown here is derived from an EMBL/GenBank/DDBJ whole genome shotgun (WGS) entry which is preliminary data.</text>
</comment>
<dbReference type="AlphaFoldDB" id="A0A1A7BF61"/>
<keyword evidence="2" id="KW-0223">Dioxygenase</keyword>
<feature type="domain" description="VOC" evidence="1">
    <location>
        <begin position="17"/>
        <end position="143"/>
    </location>
</feature>
<evidence type="ECO:0000313" key="2">
    <source>
        <dbReference type="EMBL" id="OBV11163.1"/>
    </source>
</evidence>
<evidence type="ECO:0000313" key="3">
    <source>
        <dbReference type="Proteomes" id="UP000092484"/>
    </source>
</evidence>
<dbReference type="InterPro" id="IPR029068">
    <property type="entry name" value="Glyas_Bleomycin-R_OHBP_Dase"/>
</dbReference>
<protein>
    <submittedName>
        <fullName evidence="2">Glyoxalase/bleomycin resistance protein/dioxygenase</fullName>
    </submittedName>
</protein>
<dbReference type="Proteomes" id="UP000092484">
    <property type="component" value="Unassembled WGS sequence"/>
</dbReference>
<dbReference type="Pfam" id="PF00903">
    <property type="entry name" value="Glyoxalase"/>
    <property type="match status" value="1"/>
</dbReference>
<dbReference type="EMBL" id="LZYB01000003">
    <property type="protein sequence ID" value="OBV11163.1"/>
    <property type="molecule type" value="Genomic_DNA"/>
</dbReference>
<name>A0A1A7BF61_9SPHN</name>
<dbReference type="InterPro" id="IPR004360">
    <property type="entry name" value="Glyas_Fos-R_dOase_dom"/>
</dbReference>
<dbReference type="PROSITE" id="PS51819">
    <property type="entry name" value="VOC"/>
    <property type="match status" value="1"/>
</dbReference>
<organism evidence="2 3">
    <name type="scientific">Erythrobacter dokdonensis DSW-74</name>
    <dbReference type="NCBI Taxonomy" id="1300349"/>
    <lineage>
        <taxon>Bacteria</taxon>
        <taxon>Pseudomonadati</taxon>
        <taxon>Pseudomonadota</taxon>
        <taxon>Alphaproteobacteria</taxon>
        <taxon>Sphingomonadales</taxon>
        <taxon>Erythrobacteraceae</taxon>
        <taxon>Erythrobacter/Porphyrobacter group</taxon>
        <taxon>Erythrobacter</taxon>
    </lineage>
</organism>
<accession>A0A1A7BF61</accession>
<dbReference type="SUPFAM" id="SSF54593">
    <property type="entry name" value="Glyoxalase/Bleomycin resistance protein/Dihydroxybiphenyl dioxygenase"/>
    <property type="match status" value="1"/>
</dbReference>
<dbReference type="STRING" id="1300349.I603_1571"/>
<keyword evidence="2" id="KW-0560">Oxidoreductase</keyword>
<keyword evidence="3" id="KW-1185">Reference proteome</keyword>
<evidence type="ECO:0000259" key="1">
    <source>
        <dbReference type="PROSITE" id="PS51819"/>
    </source>
</evidence>
<dbReference type="InterPro" id="IPR037523">
    <property type="entry name" value="VOC_core"/>
</dbReference>
<dbReference type="GO" id="GO:0051213">
    <property type="term" value="F:dioxygenase activity"/>
    <property type="evidence" value="ECO:0007669"/>
    <property type="project" value="UniProtKB-KW"/>
</dbReference>
<dbReference type="Gene3D" id="3.10.180.10">
    <property type="entry name" value="2,3-Dihydroxybiphenyl 1,2-Dioxygenase, domain 1"/>
    <property type="match status" value="1"/>
</dbReference>
<proteinExistence type="predicted"/>